<comment type="caution">
    <text evidence="1">The sequence shown here is derived from an EMBL/GenBank/DDBJ whole genome shotgun (WGS) entry which is preliminary data.</text>
</comment>
<keyword evidence="2" id="KW-1185">Reference proteome</keyword>
<dbReference type="Proteomes" id="UP001199469">
    <property type="component" value="Unassembled WGS sequence"/>
</dbReference>
<organism evidence="1 2">
    <name type="scientific">Actinomycetospora endophytica</name>
    <dbReference type="NCBI Taxonomy" id="2291215"/>
    <lineage>
        <taxon>Bacteria</taxon>
        <taxon>Bacillati</taxon>
        <taxon>Actinomycetota</taxon>
        <taxon>Actinomycetes</taxon>
        <taxon>Pseudonocardiales</taxon>
        <taxon>Pseudonocardiaceae</taxon>
        <taxon>Actinomycetospora</taxon>
    </lineage>
</organism>
<dbReference type="InterPro" id="IPR036388">
    <property type="entry name" value="WH-like_DNA-bd_sf"/>
</dbReference>
<evidence type="ECO:0008006" key="3">
    <source>
        <dbReference type="Google" id="ProtNLM"/>
    </source>
</evidence>
<protein>
    <recommendedName>
        <fullName evidence="3">DNA-directed RNA polymerase specialized sigma24 family protein</fullName>
    </recommendedName>
</protein>
<accession>A0ABS8P5Z1</accession>
<proteinExistence type="predicted"/>
<sequence length="158" mass="17290">MDAVESGLIPEYAEWLDRVTATYQAVTYTCRVRLGDAATAEAVAVRVATGLVARPAVFRYWGLPFSGRIAKLAEDAIADARADRPRAAGEWIPFRRALAAIPIEDQRTFVLTCVEGLDDEQVARRCGCDTATAVARRASVLDQMQALAARHGRPRTEK</sequence>
<gene>
    <name evidence="1" type="ORF">LQ327_09775</name>
</gene>
<evidence type="ECO:0000313" key="2">
    <source>
        <dbReference type="Proteomes" id="UP001199469"/>
    </source>
</evidence>
<dbReference type="Gene3D" id="1.10.10.10">
    <property type="entry name" value="Winged helix-like DNA-binding domain superfamily/Winged helix DNA-binding domain"/>
    <property type="match status" value="1"/>
</dbReference>
<dbReference type="EMBL" id="JAJNDB010000001">
    <property type="protein sequence ID" value="MCD2193668.1"/>
    <property type="molecule type" value="Genomic_DNA"/>
</dbReference>
<evidence type="ECO:0000313" key="1">
    <source>
        <dbReference type="EMBL" id="MCD2193668.1"/>
    </source>
</evidence>
<name>A0ABS8P5Z1_9PSEU</name>
<dbReference type="RefSeq" id="WP_230732043.1">
    <property type="nucleotide sequence ID" value="NZ_JAJNDB010000001.1"/>
</dbReference>
<reference evidence="1 2" key="1">
    <citation type="submission" date="2021-11" db="EMBL/GenBank/DDBJ databases">
        <title>Draft genome sequence of Actinomycetospora sp. SF1 isolated from the rhizosphere soil.</title>
        <authorList>
            <person name="Duangmal K."/>
            <person name="Chantavorakit T."/>
        </authorList>
    </citation>
    <scope>NUCLEOTIDE SEQUENCE [LARGE SCALE GENOMIC DNA]</scope>
    <source>
        <strain evidence="1 2">TBRC 5722</strain>
    </source>
</reference>